<dbReference type="Gene3D" id="4.10.910.10">
    <property type="entry name" value="30s ribosomal protein s13, domain 2"/>
    <property type="match status" value="1"/>
</dbReference>
<dbReference type="InterPro" id="IPR027437">
    <property type="entry name" value="Rbsml_uS13_C"/>
</dbReference>
<dbReference type="InterPro" id="IPR010979">
    <property type="entry name" value="Ribosomal_uS13-like_H2TH"/>
</dbReference>
<dbReference type="PANTHER" id="PTHR10871">
    <property type="entry name" value="30S RIBOSOMAL PROTEIN S13/40S RIBOSOMAL PROTEIN S18"/>
    <property type="match status" value="1"/>
</dbReference>
<dbReference type="Gene3D" id="1.10.8.50">
    <property type="match status" value="1"/>
</dbReference>
<keyword evidence="2 4" id="KW-0689">Ribosomal protein</keyword>
<evidence type="ECO:0000313" key="5">
    <source>
        <dbReference type="EMBL" id="ADW83112.1"/>
    </source>
</evidence>
<evidence type="ECO:0000256" key="3">
    <source>
        <dbReference type="ARBA" id="ARBA00023274"/>
    </source>
</evidence>
<dbReference type="GeneID" id="10210856"/>
<proteinExistence type="inferred from homology"/>
<dbReference type="EMBL" id="HQ908425">
    <property type="protein sequence ID" value="ADW83112.1"/>
    <property type="molecule type" value="Genomic_DNA"/>
</dbReference>
<geneLocation type="mitochondrion" evidence="5"/>
<comment type="similarity">
    <text evidence="1 4">Belongs to the universal ribosomal protein uS13 family.</text>
</comment>
<dbReference type="PIRSF" id="PIRSF002134">
    <property type="entry name" value="Ribosomal_S13"/>
    <property type="match status" value="1"/>
</dbReference>
<dbReference type="SUPFAM" id="SSF46946">
    <property type="entry name" value="S13-like H2TH domain"/>
    <property type="match status" value="1"/>
</dbReference>
<dbReference type="RefSeq" id="YP_004222740.1">
    <property type="nucleotide sequence ID" value="NC_015117.1"/>
</dbReference>
<evidence type="ECO:0000256" key="2">
    <source>
        <dbReference type="ARBA" id="ARBA00022980"/>
    </source>
</evidence>
<organism evidence="5">
    <name type="scientific">Glaucocystis nostochinearum</name>
    <dbReference type="NCBI Taxonomy" id="38271"/>
    <lineage>
        <taxon>Eukaryota</taxon>
        <taxon>Glaucocystophyceae</taxon>
        <taxon>Glaucocystales</taxon>
        <taxon>Glaucocystaceae</taxon>
        <taxon>Glaucocystis</taxon>
    </lineage>
</organism>
<accession>E9P6C8</accession>
<dbReference type="AlphaFoldDB" id="E9P6C8"/>
<reference evidence="5" key="1">
    <citation type="submission" date="2011-01" db="EMBL/GenBank/DDBJ databases">
        <authorList>
            <person name="Lang B.F."/>
            <person name="Burger G.B."/>
        </authorList>
    </citation>
    <scope>NUCLEOTIDE SEQUENCE</scope>
    <source>
        <strain evidence="5">UTEX 64</strain>
    </source>
</reference>
<dbReference type="HAMAP" id="MF_01315">
    <property type="entry name" value="Ribosomal_uS13"/>
    <property type="match status" value="1"/>
</dbReference>
<dbReference type="GO" id="GO:0003735">
    <property type="term" value="F:structural constituent of ribosome"/>
    <property type="evidence" value="ECO:0007669"/>
    <property type="project" value="InterPro"/>
</dbReference>
<dbReference type="InterPro" id="IPR001892">
    <property type="entry name" value="Ribosomal_uS13"/>
</dbReference>
<dbReference type="GO" id="GO:0006412">
    <property type="term" value="P:translation"/>
    <property type="evidence" value="ECO:0007669"/>
    <property type="project" value="InterPro"/>
</dbReference>
<dbReference type="GO" id="GO:0003723">
    <property type="term" value="F:RNA binding"/>
    <property type="evidence" value="ECO:0007669"/>
    <property type="project" value="InterPro"/>
</dbReference>
<protein>
    <submittedName>
        <fullName evidence="5">Ribosomal protein S13</fullName>
    </submittedName>
</protein>
<dbReference type="PANTHER" id="PTHR10871:SF1">
    <property type="entry name" value="SMALL RIBOSOMAL SUBUNIT PROTEIN US13M"/>
    <property type="match status" value="1"/>
</dbReference>
<dbReference type="PROSITE" id="PS50159">
    <property type="entry name" value="RIBOSOMAL_S13_2"/>
    <property type="match status" value="1"/>
</dbReference>
<evidence type="ECO:0000256" key="4">
    <source>
        <dbReference type="RuleBase" id="RU003830"/>
    </source>
</evidence>
<gene>
    <name evidence="5" type="primary">rps13</name>
</gene>
<keyword evidence="3 4" id="KW-0687">Ribonucleoprotein</keyword>
<dbReference type="InterPro" id="IPR018269">
    <property type="entry name" value="Ribosomal_uS13_CS"/>
</dbReference>
<sequence>MLYILGFFLPSSKKVRYSLTSIYGINKKLTNKICSKLLFHNNLKIKELTAECILLLTQELDKHYLIGSKLKKSVFDNINCLIKINSYRGIRHSLGYPVRGQRTHTNSKTKKRFLIK</sequence>
<dbReference type="PROSITE" id="PS00646">
    <property type="entry name" value="RIBOSOMAL_S13_1"/>
    <property type="match status" value="1"/>
</dbReference>
<evidence type="ECO:0000256" key="1">
    <source>
        <dbReference type="ARBA" id="ARBA00008080"/>
    </source>
</evidence>
<dbReference type="Pfam" id="PF00416">
    <property type="entry name" value="Ribosomal_S13"/>
    <property type="match status" value="1"/>
</dbReference>
<name>E9P6C8_9EUKA</name>
<dbReference type="GO" id="GO:0005739">
    <property type="term" value="C:mitochondrion"/>
    <property type="evidence" value="ECO:0007669"/>
    <property type="project" value="TreeGrafter"/>
</dbReference>
<dbReference type="GO" id="GO:0015935">
    <property type="term" value="C:small ribosomal subunit"/>
    <property type="evidence" value="ECO:0007669"/>
    <property type="project" value="TreeGrafter"/>
</dbReference>
<keyword evidence="5" id="KW-0496">Mitochondrion</keyword>